<dbReference type="GO" id="GO:0016887">
    <property type="term" value="F:ATP hydrolysis activity"/>
    <property type="evidence" value="ECO:0007669"/>
    <property type="project" value="InterPro"/>
</dbReference>
<comment type="caution">
    <text evidence="2">The sequence shown here is derived from an EMBL/GenBank/DDBJ whole genome shotgun (WGS) entry which is preliminary data.</text>
</comment>
<dbReference type="GO" id="GO:0005524">
    <property type="term" value="F:ATP binding"/>
    <property type="evidence" value="ECO:0007669"/>
    <property type="project" value="InterPro"/>
</dbReference>
<proteinExistence type="predicted"/>
<dbReference type="InterPro" id="IPR003959">
    <property type="entry name" value="ATPase_AAA_core"/>
</dbReference>
<sequence>MKHLFQLHLSIKDNIKQALKYNDIPKFINNCQIIFMFEEVERFLHPSLQKLVPTIFEEVYKDVLMEGENDKVVKERLKFLITTHSPYITNSALKISNQKVYHIENGECIDPNGVSGLEINTFNSIMDSLGVKPSDMLFANGIIWVEGSADVIYIQKWLDMYAKENNLIEFKQGFDYEFCMYGGALLKFLYGSNGDKLNKANLINIIRINTRKFLITDSDRQVLEAEDKSTFEEAKKLMQQCLGEDNFWCDPQVRTIEEYAVENKGKGMKGNKTWQYHPNCRYDASVDKTERAFKRVQLWEKENVKLRNFKPSLLTNISRLYEEIRKWNN</sequence>
<feature type="domain" description="ATPase AAA-type core" evidence="1">
    <location>
        <begin position="33"/>
        <end position="88"/>
    </location>
</feature>
<evidence type="ECO:0000259" key="1">
    <source>
        <dbReference type="Pfam" id="PF13304"/>
    </source>
</evidence>
<dbReference type="AlphaFoldDB" id="A0A0C1NGJ5"/>
<evidence type="ECO:0000313" key="2">
    <source>
        <dbReference type="EMBL" id="KIE13982.1"/>
    </source>
</evidence>
<gene>
    <name evidence="2" type="ORF">DA73_0201170</name>
</gene>
<name>A0A0C1NGJ5_9CYAN</name>
<dbReference type="EMBL" id="JHEG02000001">
    <property type="protein sequence ID" value="KIE13982.1"/>
    <property type="molecule type" value="Genomic_DNA"/>
</dbReference>
<reference evidence="2" key="1">
    <citation type="journal article" date="2015" name="Genome Announc.">
        <title>Draft Genome Sequence of Tolypothrix boutellei Strain VB521301.</title>
        <authorList>
            <person name="Chandrababunaidu M.M."/>
            <person name="Singh D."/>
            <person name="Sen D."/>
            <person name="Bhan S."/>
            <person name="Das S."/>
            <person name="Gupta A."/>
            <person name="Adhikary S.P."/>
            <person name="Tripathy S."/>
        </authorList>
    </citation>
    <scope>NUCLEOTIDE SEQUENCE</scope>
    <source>
        <strain evidence="2">VB521301</strain>
    </source>
</reference>
<accession>A0A0C1NGJ5</accession>
<dbReference type="Pfam" id="PF13304">
    <property type="entry name" value="AAA_21"/>
    <property type="match status" value="1"/>
</dbReference>
<protein>
    <recommendedName>
        <fullName evidence="1">ATPase AAA-type core domain-containing protein</fullName>
    </recommendedName>
</protein>
<organism evidence="2">
    <name type="scientific">Tolypothrix bouteillei VB521301</name>
    <dbReference type="NCBI Taxonomy" id="1479485"/>
    <lineage>
        <taxon>Bacteria</taxon>
        <taxon>Bacillati</taxon>
        <taxon>Cyanobacteriota</taxon>
        <taxon>Cyanophyceae</taxon>
        <taxon>Nostocales</taxon>
        <taxon>Tolypothrichaceae</taxon>
        <taxon>Tolypothrix</taxon>
    </lineage>
</organism>